<proteinExistence type="predicted"/>
<protein>
    <submittedName>
        <fullName evidence="2">Uncharacterized protein</fullName>
    </submittedName>
</protein>
<gene>
    <name evidence="2" type="ORF">J5W02_05175</name>
</gene>
<organism evidence="2 3">
    <name type="scientific">Caproiciproducens faecalis</name>
    <dbReference type="NCBI Taxonomy" id="2820301"/>
    <lineage>
        <taxon>Bacteria</taxon>
        <taxon>Bacillati</taxon>
        <taxon>Bacillota</taxon>
        <taxon>Clostridia</taxon>
        <taxon>Eubacteriales</taxon>
        <taxon>Acutalibacteraceae</taxon>
        <taxon>Caproiciproducens</taxon>
    </lineage>
</organism>
<comment type="caution">
    <text evidence="2">The sequence shown here is derived from an EMBL/GenBank/DDBJ whole genome shotgun (WGS) entry which is preliminary data.</text>
</comment>
<dbReference type="EMBL" id="JAGFNZ010000002">
    <property type="protein sequence ID" value="MBW7572199.1"/>
    <property type="molecule type" value="Genomic_DNA"/>
</dbReference>
<dbReference type="RefSeq" id="WP_219964617.1">
    <property type="nucleotide sequence ID" value="NZ_JAGFNZ010000002.1"/>
</dbReference>
<accession>A0ABS7DLL9</accession>
<name>A0ABS7DLL9_9FIRM</name>
<reference evidence="2 3" key="1">
    <citation type="submission" date="2021-03" db="EMBL/GenBank/DDBJ databases">
        <title>Caproiciproducens sp. nov. isolated from feces of cow.</title>
        <authorList>
            <person name="Choi J.-Y."/>
        </authorList>
    </citation>
    <scope>NUCLEOTIDE SEQUENCE [LARGE SCALE GENOMIC DNA]</scope>
    <source>
        <strain evidence="2 3">AGMB10547</strain>
    </source>
</reference>
<sequence>MNKKCDRSDIQGAERPIASLGKGGQSAKKTDGLNHAAAGDKPQTAPWVAA</sequence>
<evidence type="ECO:0000256" key="1">
    <source>
        <dbReference type="SAM" id="MobiDB-lite"/>
    </source>
</evidence>
<keyword evidence="3" id="KW-1185">Reference proteome</keyword>
<feature type="region of interest" description="Disordered" evidence="1">
    <location>
        <begin position="1"/>
        <end position="50"/>
    </location>
</feature>
<evidence type="ECO:0000313" key="3">
    <source>
        <dbReference type="Proteomes" id="UP000719942"/>
    </source>
</evidence>
<evidence type="ECO:0000313" key="2">
    <source>
        <dbReference type="EMBL" id="MBW7572199.1"/>
    </source>
</evidence>
<dbReference type="Proteomes" id="UP000719942">
    <property type="component" value="Unassembled WGS sequence"/>
</dbReference>